<name>A0A934R260_9PSEU</name>
<evidence type="ECO:0000256" key="3">
    <source>
        <dbReference type="ARBA" id="ARBA00023027"/>
    </source>
</evidence>
<protein>
    <submittedName>
        <fullName evidence="7">NAD(P)-dependent oxidoreductase</fullName>
    </submittedName>
</protein>
<evidence type="ECO:0000256" key="4">
    <source>
        <dbReference type="PIRSR" id="PIRSR000103-1"/>
    </source>
</evidence>
<dbReference type="GO" id="GO:0050661">
    <property type="term" value="F:NADP binding"/>
    <property type="evidence" value="ECO:0007669"/>
    <property type="project" value="InterPro"/>
</dbReference>
<dbReference type="Pfam" id="PF14833">
    <property type="entry name" value="NAD_binding_11"/>
    <property type="match status" value="1"/>
</dbReference>
<dbReference type="GO" id="GO:0051287">
    <property type="term" value="F:NAD binding"/>
    <property type="evidence" value="ECO:0007669"/>
    <property type="project" value="InterPro"/>
</dbReference>
<reference evidence="7" key="1">
    <citation type="submission" date="2020-12" db="EMBL/GenBank/DDBJ databases">
        <title>Prauserella sp. ASG 168, a novel actinomycete isolated from cave rock.</title>
        <authorList>
            <person name="Suriyachadkun C."/>
        </authorList>
    </citation>
    <scope>NUCLEOTIDE SEQUENCE</scope>
    <source>
        <strain evidence="7">ASG 168</strain>
    </source>
</reference>
<feature type="domain" description="3-hydroxyisobutyrate dehydrogenase-like NAD-binding" evidence="6">
    <location>
        <begin position="161"/>
        <end position="281"/>
    </location>
</feature>
<dbReference type="InterPro" id="IPR036291">
    <property type="entry name" value="NAD(P)-bd_dom_sf"/>
</dbReference>
<evidence type="ECO:0000256" key="2">
    <source>
        <dbReference type="ARBA" id="ARBA00023002"/>
    </source>
</evidence>
<dbReference type="GO" id="GO:0016491">
    <property type="term" value="F:oxidoreductase activity"/>
    <property type="evidence" value="ECO:0007669"/>
    <property type="project" value="UniProtKB-KW"/>
</dbReference>
<keyword evidence="2" id="KW-0560">Oxidoreductase</keyword>
<evidence type="ECO:0000256" key="1">
    <source>
        <dbReference type="ARBA" id="ARBA00009080"/>
    </source>
</evidence>
<dbReference type="InterPro" id="IPR013328">
    <property type="entry name" value="6PGD_dom2"/>
</dbReference>
<evidence type="ECO:0000259" key="5">
    <source>
        <dbReference type="Pfam" id="PF03446"/>
    </source>
</evidence>
<dbReference type="PIRSF" id="PIRSF000103">
    <property type="entry name" value="HIBADH"/>
    <property type="match status" value="1"/>
</dbReference>
<dbReference type="InterPro" id="IPR008927">
    <property type="entry name" value="6-PGluconate_DH-like_C_sf"/>
</dbReference>
<dbReference type="InterPro" id="IPR029154">
    <property type="entry name" value="HIBADH-like_NADP-bd"/>
</dbReference>
<dbReference type="InterPro" id="IPR006115">
    <property type="entry name" value="6PGDH_NADP-bd"/>
</dbReference>
<accession>A0A934R260</accession>
<comment type="similarity">
    <text evidence="1">Belongs to the HIBADH-related family.</text>
</comment>
<evidence type="ECO:0000259" key="6">
    <source>
        <dbReference type="Pfam" id="PF14833"/>
    </source>
</evidence>
<comment type="caution">
    <text evidence="7">The sequence shown here is derived from an EMBL/GenBank/DDBJ whole genome shotgun (WGS) entry which is preliminary data.</text>
</comment>
<keyword evidence="3" id="KW-0520">NAD</keyword>
<keyword evidence="8" id="KW-1185">Reference proteome</keyword>
<dbReference type="Pfam" id="PF03446">
    <property type="entry name" value="NAD_binding_2"/>
    <property type="match status" value="1"/>
</dbReference>
<feature type="domain" description="6-phosphogluconate dehydrogenase NADP-binding" evidence="5">
    <location>
        <begin position="5"/>
        <end position="158"/>
    </location>
</feature>
<sequence length="293" mass="30544">MNRSVLFVGLGAMGAPIAANLARADGVTLSGFDPDQTASLPGDVPWTRVEQLSDGISPDTVVFLCLPSIREVEQVCRDLVDARPRCVVDLSTSDPERTRVVARSLAEHGIAFCDAPVARGRQAAVSGELLMMVGGEADVAAELDPLFSEMACTIVHCGPVGSGQTVKILNNMVLLMNVHTLAEAAAVAGANGLDVATVLGVLREGSSGSFALSGDAGQALIDDSYPAGRFSVDYALKDIRLAVDLAGRAGPMPGLAAAEELLDRASRSGLGEHYYPAMVRVATQERSNDGPER</sequence>
<dbReference type="PANTHER" id="PTHR43060">
    <property type="entry name" value="3-HYDROXYISOBUTYRATE DEHYDROGENASE-LIKE 1, MITOCHONDRIAL-RELATED"/>
    <property type="match status" value="1"/>
</dbReference>
<dbReference type="EMBL" id="JAENJH010000021">
    <property type="protein sequence ID" value="MBK1789443.1"/>
    <property type="molecule type" value="Genomic_DNA"/>
</dbReference>
<evidence type="ECO:0000313" key="8">
    <source>
        <dbReference type="Proteomes" id="UP000635245"/>
    </source>
</evidence>
<dbReference type="Gene3D" id="1.10.1040.10">
    <property type="entry name" value="N-(1-d-carboxylethyl)-l-norvaline Dehydrogenase, domain 2"/>
    <property type="match status" value="1"/>
</dbReference>
<evidence type="ECO:0000313" key="7">
    <source>
        <dbReference type="EMBL" id="MBK1789443.1"/>
    </source>
</evidence>
<dbReference type="Gene3D" id="3.40.50.720">
    <property type="entry name" value="NAD(P)-binding Rossmann-like Domain"/>
    <property type="match status" value="1"/>
</dbReference>
<dbReference type="RefSeq" id="WP_200326356.1">
    <property type="nucleotide sequence ID" value="NZ_JAENJH010000021.1"/>
</dbReference>
<proteinExistence type="inferred from homology"/>
<dbReference type="PANTHER" id="PTHR43060:SF15">
    <property type="entry name" value="3-HYDROXYISOBUTYRATE DEHYDROGENASE-LIKE 1, MITOCHONDRIAL-RELATED"/>
    <property type="match status" value="1"/>
</dbReference>
<dbReference type="SUPFAM" id="SSF51735">
    <property type="entry name" value="NAD(P)-binding Rossmann-fold domains"/>
    <property type="match status" value="1"/>
</dbReference>
<dbReference type="Proteomes" id="UP000635245">
    <property type="component" value="Unassembled WGS sequence"/>
</dbReference>
<gene>
    <name evidence="7" type="ORF">JHE00_34375</name>
</gene>
<dbReference type="SUPFAM" id="SSF48179">
    <property type="entry name" value="6-phosphogluconate dehydrogenase C-terminal domain-like"/>
    <property type="match status" value="1"/>
</dbReference>
<dbReference type="AlphaFoldDB" id="A0A934R260"/>
<organism evidence="7 8">
    <name type="scientific">Prauserella cavernicola</name>
    <dbReference type="NCBI Taxonomy" id="2800127"/>
    <lineage>
        <taxon>Bacteria</taxon>
        <taxon>Bacillati</taxon>
        <taxon>Actinomycetota</taxon>
        <taxon>Actinomycetes</taxon>
        <taxon>Pseudonocardiales</taxon>
        <taxon>Pseudonocardiaceae</taxon>
        <taxon>Prauserella</taxon>
    </lineage>
</organism>
<feature type="active site" evidence="4">
    <location>
        <position position="167"/>
    </location>
</feature>
<dbReference type="InterPro" id="IPR015815">
    <property type="entry name" value="HIBADH-related"/>
</dbReference>